<evidence type="ECO:0000313" key="7">
    <source>
        <dbReference type="EMBL" id="MCK6261983.1"/>
    </source>
</evidence>
<gene>
    <name evidence="7" type="ORF">KP803_01695</name>
</gene>
<dbReference type="InterPro" id="IPR029151">
    <property type="entry name" value="Sensor-like_sf"/>
</dbReference>
<organism evidence="7 8">
    <name type="scientific">Vibrio amylolyticus</name>
    <dbReference type="NCBI Taxonomy" id="2847292"/>
    <lineage>
        <taxon>Bacteria</taxon>
        <taxon>Pseudomonadati</taxon>
        <taxon>Pseudomonadota</taxon>
        <taxon>Gammaproteobacteria</taxon>
        <taxon>Vibrionales</taxon>
        <taxon>Vibrionaceae</taxon>
        <taxon>Vibrio</taxon>
    </lineage>
</organism>
<dbReference type="InterPro" id="IPR029787">
    <property type="entry name" value="Nucleotide_cyclase"/>
</dbReference>
<dbReference type="Gene3D" id="3.30.70.270">
    <property type="match status" value="1"/>
</dbReference>
<dbReference type="EMBL" id="JAJHVV010000001">
    <property type="protein sequence ID" value="MCK6261983.1"/>
    <property type="molecule type" value="Genomic_DNA"/>
</dbReference>
<dbReference type="Proteomes" id="UP001139559">
    <property type="component" value="Unassembled WGS sequence"/>
</dbReference>
<keyword evidence="5" id="KW-0812">Transmembrane</keyword>
<keyword evidence="7" id="KW-0548">Nucleotidyltransferase</keyword>
<dbReference type="RefSeq" id="WP_248007096.1">
    <property type="nucleotide sequence ID" value="NZ_JAJHVV010000001.1"/>
</dbReference>
<evidence type="ECO:0000313" key="8">
    <source>
        <dbReference type="Proteomes" id="UP001139559"/>
    </source>
</evidence>
<feature type="domain" description="GGDEF" evidence="6">
    <location>
        <begin position="357"/>
        <end position="486"/>
    </location>
</feature>
<dbReference type="Pfam" id="PF00990">
    <property type="entry name" value="GGDEF"/>
    <property type="match status" value="1"/>
</dbReference>
<name>A0A9X2BJQ4_9VIBR</name>
<dbReference type="SMART" id="SM00267">
    <property type="entry name" value="GGDEF"/>
    <property type="match status" value="1"/>
</dbReference>
<feature type="transmembrane region" description="Helical" evidence="5">
    <location>
        <begin position="300"/>
        <end position="319"/>
    </location>
</feature>
<comment type="caution">
    <text evidence="7">The sequence shown here is derived from an EMBL/GenBank/DDBJ whole genome shotgun (WGS) entry which is preliminary data.</text>
</comment>
<dbReference type="GO" id="GO:1902201">
    <property type="term" value="P:negative regulation of bacterial-type flagellum-dependent cell motility"/>
    <property type="evidence" value="ECO:0007669"/>
    <property type="project" value="TreeGrafter"/>
</dbReference>
<dbReference type="AlphaFoldDB" id="A0A9X2BJQ4"/>
<dbReference type="CDD" id="cd18773">
    <property type="entry name" value="PDC1_HK_sensor"/>
    <property type="match status" value="1"/>
</dbReference>
<dbReference type="NCBIfam" id="TIGR00254">
    <property type="entry name" value="GGDEF"/>
    <property type="match status" value="1"/>
</dbReference>
<keyword evidence="5" id="KW-1133">Transmembrane helix</keyword>
<dbReference type="GO" id="GO:0052621">
    <property type="term" value="F:diguanylate cyclase activity"/>
    <property type="evidence" value="ECO:0007669"/>
    <property type="project" value="UniProtKB-EC"/>
</dbReference>
<keyword evidence="7" id="KW-0808">Transferase</keyword>
<dbReference type="CDD" id="cd01949">
    <property type="entry name" value="GGDEF"/>
    <property type="match status" value="1"/>
</dbReference>
<evidence type="ECO:0000256" key="3">
    <source>
        <dbReference type="ARBA" id="ARBA00012528"/>
    </source>
</evidence>
<dbReference type="PANTHER" id="PTHR45138">
    <property type="entry name" value="REGULATORY COMPONENTS OF SENSORY TRANSDUCTION SYSTEM"/>
    <property type="match status" value="1"/>
</dbReference>
<reference evidence="7" key="1">
    <citation type="submission" date="2021-11" db="EMBL/GenBank/DDBJ databases">
        <title>Vibrio ZSDE26 sp. nov. and Vibrio ZSDZ34 sp. nov., isolated from coastal seawater in Qingdao.</title>
        <authorList>
            <person name="Zhang P."/>
        </authorList>
    </citation>
    <scope>NUCLEOTIDE SEQUENCE</scope>
    <source>
        <strain evidence="7">ZSDE26</strain>
    </source>
</reference>
<dbReference type="EC" id="2.7.7.65" evidence="3"/>
<evidence type="ECO:0000259" key="6">
    <source>
        <dbReference type="PROSITE" id="PS50887"/>
    </source>
</evidence>
<sequence length="486" mass="55298">MKLQRRFSLRFVFLIPLLVSVVLSSVVVKSHYDLVNRSISAEYDRLKESLWRSSKVISALDYSFTNYYRTGGNILVKHNTFLENDLCKIWPIDAVLRTESKSNGISAVDINYMLVGNEELCDPTSPIYKRASSQVALAPVLSFMHDLDNYLIGIHYSDKEGYIVSSPDTLAQNVTSEYLDTMKARPYWRATDQNRGEITVSGPVNSMVLGKEMMSLTVPVHSEESYEGLISLDIDLDTLLYSGDKLSSKIRIIDRARDSVPGSAFWVRELVFEGVVFNHTIFYDFDLEKEVKQFFSQEKYSLLIILLVYIFSVLVLFYVNTNAERSHFRDLAAKDPMTGLLNRRGFEAFLTQSTHEHTFAVAVFDIDNFKSINDTYGHDVGDDVICYIADQLEKNIRADDAVARFGGEEFVVYLKGYDEKQLIRSLERVRIAISEKSTEVIEQGFTVSGGAEIMGPTFDLDFVELFKLADEKLYQAKTSGKNKLIY</sequence>
<evidence type="ECO:0000256" key="1">
    <source>
        <dbReference type="ARBA" id="ARBA00001946"/>
    </source>
</evidence>
<comment type="catalytic activity">
    <reaction evidence="4">
        <text>2 GTP = 3',3'-c-di-GMP + 2 diphosphate</text>
        <dbReference type="Rhea" id="RHEA:24898"/>
        <dbReference type="ChEBI" id="CHEBI:33019"/>
        <dbReference type="ChEBI" id="CHEBI:37565"/>
        <dbReference type="ChEBI" id="CHEBI:58805"/>
        <dbReference type="EC" id="2.7.7.65"/>
    </reaction>
</comment>
<comment type="cofactor">
    <cofactor evidence="1">
        <name>Mg(2+)</name>
        <dbReference type="ChEBI" id="CHEBI:18420"/>
    </cofactor>
</comment>
<dbReference type="InterPro" id="IPR043128">
    <property type="entry name" value="Rev_trsase/Diguanyl_cyclase"/>
</dbReference>
<dbReference type="SUPFAM" id="SSF55073">
    <property type="entry name" value="Nucleotide cyclase"/>
    <property type="match status" value="1"/>
</dbReference>
<evidence type="ECO:0000256" key="4">
    <source>
        <dbReference type="ARBA" id="ARBA00034247"/>
    </source>
</evidence>
<dbReference type="InterPro" id="IPR050469">
    <property type="entry name" value="Diguanylate_Cyclase"/>
</dbReference>
<dbReference type="InterPro" id="IPR000160">
    <property type="entry name" value="GGDEF_dom"/>
</dbReference>
<dbReference type="FunFam" id="3.30.70.270:FF:000001">
    <property type="entry name" value="Diguanylate cyclase domain protein"/>
    <property type="match status" value="1"/>
</dbReference>
<accession>A0A9X2BJQ4</accession>
<proteinExistence type="predicted"/>
<keyword evidence="8" id="KW-1185">Reference proteome</keyword>
<comment type="subcellular location">
    <subcellularLocation>
        <location evidence="2">Cell inner membrane</location>
    </subcellularLocation>
</comment>
<dbReference type="SUPFAM" id="SSF103190">
    <property type="entry name" value="Sensory domain-like"/>
    <property type="match status" value="1"/>
</dbReference>
<dbReference type="GO" id="GO:0043709">
    <property type="term" value="P:cell adhesion involved in single-species biofilm formation"/>
    <property type="evidence" value="ECO:0007669"/>
    <property type="project" value="TreeGrafter"/>
</dbReference>
<keyword evidence="5" id="KW-0472">Membrane</keyword>
<dbReference type="PANTHER" id="PTHR45138:SF9">
    <property type="entry name" value="DIGUANYLATE CYCLASE DGCM-RELATED"/>
    <property type="match status" value="1"/>
</dbReference>
<dbReference type="PROSITE" id="PS50887">
    <property type="entry name" value="GGDEF"/>
    <property type="match status" value="1"/>
</dbReference>
<evidence type="ECO:0000256" key="2">
    <source>
        <dbReference type="ARBA" id="ARBA00004533"/>
    </source>
</evidence>
<protein>
    <recommendedName>
        <fullName evidence="3">diguanylate cyclase</fullName>
        <ecNumber evidence="3">2.7.7.65</ecNumber>
    </recommendedName>
</protein>
<evidence type="ECO:0000256" key="5">
    <source>
        <dbReference type="SAM" id="Phobius"/>
    </source>
</evidence>
<dbReference type="GO" id="GO:0005886">
    <property type="term" value="C:plasma membrane"/>
    <property type="evidence" value="ECO:0007669"/>
    <property type="project" value="UniProtKB-SubCell"/>
</dbReference>